<evidence type="ECO:0000259" key="2">
    <source>
        <dbReference type="Pfam" id="PF17948"/>
    </source>
</evidence>
<feature type="compositionally biased region" description="Basic and acidic residues" evidence="1">
    <location>
        <begin position="128"/>
        <end position="141"/>
    </location>
</feature>
<gene>
    <name evidence="3" type="ORF">DEU51_12461</name>
</gene>
<feature type="domain" description="DnaT DNA-binding" evidence="2">
    <location>
        <begin position="157"/>
        <end position="225"/>
    </location>
</feature>
<comment type="caution">
    <text evidence="3">The sequence shown here is derived from an EMBL/GenBank/DDBJ whole genome shotgun (WGS) entry which is preliminary data.</text>
</comment>
<dbReference type="Pfam" id="PF17948">
    <property type="entry name" value="DnaT"/>
    <property type="match status" value="1"/>
</dbReference>
<feature type="region of interest" description="Disordered" evidence="1">
    <location>
        <begin position="89"/>
        <end position="152"/>
    </location>
</feature>
<protein>
    <recommendedName>
        <fullName evidence="2">DnaT DNA-binding domain-containing protein</fullName>
    </recommendedName>
</protein>
<dbReference type="EMBL" id="QRAV01000024">
    <property type="protein sequence ID" value="RDL13584.1"/>
    <property type="molecule type" value="Genomic_DNA"/>
</dbReference>
<name>A0A370S1Q9_PSEJE</name>
<organism evidence="3 4">
    <name type="scientific">Pseudomonas jessenii</name>
    <dbReference type="NCBI Taxonomy" id="77298"/>
    <lineage>
        <taxon>Bacteria</taxon>
        <taxon>Pseudomonadati</taxon>
        <taxon>Pseudomonadota</taxon>
        <taxon>Gammaproteobacteria</taxon>
        <taxon>Pseudomonadales</taxon>
        <taxon>Pseudomonadaceae</taxon>
        <taxon>Pseudomonas</taxon>
    </lineage>
</organism>
<accession>A0A370S1Q9</accession>
<dbReference type="Proteomes" id="UP000255365">
    <property type="component" value="Unassembled WGS sequence"/>
</dbReference>
<evidence type="ECO:0000313" key="4">
    <source>
        <dbReference type="Proteomes" id="UP000255365"/>
    </source>
</evidence>
<evidence type="ECO:0000313" key="3">
    <source>
        <dbReference type="EMBL" id="RDL13584.1"/>
    </source>
</evidence>
<dbReference type="AlphaFoldDB" id="A0A370S1Q9"/>
<sequence>MAGDWIKMRIDLQTHPKVFRMVSALKADRLRIIGGLHIAWSIFDTHSDDGVLHGYSVDAMDAVVGWPGFTQAMIEVEWASVQDDGSLVMPRFDEHNGASAKRRANDNERKRTARKSGSVRKMSASDADEMRTREEKRREDQNPLSAREAVDPRMPSEMTLDWHPDDKLLKTYSVHSGVALDLFTEDARRAFTAHYEPRGQVNTQAEWVQMLVKWVLSDLNRAASSNVRQFTPRQSNEPDFDSNAWAEGLVVSP</sequence>
<dbReference type="InterPro" id="IPR040480">
    <property type="entry name" value="DnaT_DNA_bind"/>
</dbReference>
<evidence type="ECO:0000256" key="1">
    <source>
        <dbReference type="SAM" id="MobiDB-lite"/>
    </source>
</evidence>
<dbReference type="Gene3D" id="1.10.8.1180">
    <property type="match status" value="1"/>
</dbReference>
<proteinExistence type="predicted"/>
<reference evidence="3 4" key="1">
    <citation type="submission" date="2018-07" db="EMBL/GenBank/DDBJ databases">
        <title>Genome sequencing of rice bacterial endophytes.</title>
        <authorList>
            <person name="Venturi V."/>
        </authorList>
    </citation>
    <scope>NUCLEOTIDE SEQUENCE [LARGE SCALE GENOMIC DNA]</scope>
    <source>
        <strain evidence="3 4">E2333</strain>
    </source>
</reference>